<organism evidence="1">
    <name type="scientific">Xenopus tropicalis</name>
    <name type="common">Western clawed frog</name>
    <name type="synonym">Silurana tropicalis</name>
    <dbReference type="NCBI Taxonomy" id="8364"/>
    <lineage>
        <taxon>Eukaryota</taxon>
        <taxon>Metazoa</taxon>
        <taxon>Chordata</taxon>
        <taxon>Craniata</taxon>
        <taxon>Vertebrata</taxon>
        <taxon>Euteleostomi</taxon>
        <taxon>Amphibia</taxon>
        <taxon>Batrachia</taxon>
        <taxon>Anura</taxon>
        <taxon>Pipoidea</taxon>
        <taxon>Pipidae</taxon>
        <taxon>Xenopodinae</taxon>
        <taxon>Xenopus</taxon>
        <taxon>Silurana</taxon>
    </lineage>
</organism>
<name>A0A6I8R9R5_XENTR</name>
<reference evidence="1" key="1">
    <citation type="journal article" date="2010" name="Science">
        <title>The genome of the Western clawed frog Xenopus tropicalis.</title>
        <authorList>
            <person name="Hellsten U."/>
            <person name="Harland R.M."/>
            <person name="Gilchrist M.J."/>
            <person name="Hendrix D."/>
            <person name="Jurka J."/>
            <person name="Kapitonov V."/>
            <person name="Ovcharenko I."/>
            <person name="Putnam N.H."/>
            <person name="Shu S."/>
            <person name="Taher L."/>
            <person name="Blitz I.L."/>
            <person name="Blumberg B."/>
            <person name="Dichmann D.S."/>
            <person name="Dubchak I."/>
            <person name="Amaya E."/>
            <person name="Detter J.C."/>
            <person name="Fletcher R."/>
            <person name="Gerhard D.S."/>
            <person name="Goodstein D."/>
            <person name="Graves T."/>
            <person name="Grigoriev I.V."/>
            <person name="Grimwood J."/>
            <person name="Kawashima T."/>
            <person name="Lindquist E."/>
            <person name="Lucas S.M."/>
            <person name="Mead P.E."/>
            <person name="Mitros T."/>
            <person name="Ogino H."/>
            <person name="Ohta Y."/>
            <person name="Poliakov A.V."/>
            <person name="Pollet N."/>
            <person name="Robert J."/>
            <person name="Salamov A."/>
            <person name="Sater A.K."/>
            <person name="Schmutz J."/>
            <person name="Terry A."/>
            <person name="Vize P.D."/>
            <person name="Warren W.C."/>
            <person name="Wells D."/>
            <person name="Wills A."/>
            <person name="Wilson R.K."/>
            <person name="Zimmerman L.B."/>
            <person name="Zorn A.M."/>
            <person name="Grainger R."/>
            <person name="Grammer T."/>
            <person name="Khokha M.K."/>
            <person name="Richardson P.M."/>
            <person name="Rokhsar D.S."/>
        </authorList>
    </citation>
    <scope>NUCLEOTIDE SEQUENCE [LARGE SCALE GENOMIC DNA]</scope>
    <source>
        <strain evidence="1">Nigerian</strain>
    </source>
</reference>
<accession>A0A6I8R9R5</accession>
<proteinExistence type="predicted"/>
<dbReference type="Bgee" id="ENSXETG00000035974">
    <property type="expression patterns" value="Expressed in 2-cell stage embryo and 7 other cell types or tissues"/>
</dbReference>
<dbReference type="GeneTree" id="ENSGT00910000146976"/>
<dbReference type="AlphaFoldDB" id="A0A6I8R9R5"/>
<dbReference type="Ensembl" id="ENSXETT00000094083">
    <property type="protein sequence ID" value="ENSXETP00000078656"/>
    <property type="gene ID" value="ENSXETG00000035974"/>
</dbReference>
<sequence>VRHARAAAGVLWNKMNPYECSPCTPPSTWADMVLFSNLSSPEYIMQVTCPDSSWHQCPGTNAGFHPCLGTSLTLCHLRRSTPPGPLWWLPVGSPS</sequence>
<dbReference type="InParanoid" id="A0A6I8R9R5"/>
<evidence type="ECO:0000313" key="1">
    <source>
        <dbReference type="Ensembl" id="ENSXETP00000078656"/>
    </source>
</evidence>
<reference evidence="1" key="2">
    <citation type="submission" date="2020-05" db="UniProtKB">
        <authorList>
            <consortium name="Ensembl"/>
        </authorList>
    </citation>
    <scope>IDENTIFICATION</scope>
</reference>
<protein>
    <submittedName>
        <fullName evidence="1">Uncharacterized protein</fullName>
    </submittedName>
</protein>